<dbReference type="SUPFAM" id="SSF51735">
    <property type="entry name" value="NAD(P)-binding Rossmann-fold domains"/>
    <property type="match status" value="1"/>
</dbReference>
<dbReference type="Gene3D" id="3.90.25.10">
    <property type="entry name" value="UDP-galactose 4-epimerase, domain 1"/>
    <property type="match status" value="1"/>
</dbReference>
<comment type="similarity">
    <text evidence="1">Belongs to the NAD(P)-dependent epimerase/dehydratase family.</text>
</comment>
<evidence type="ECO:0000313" key="3">
    <source>
        <dbReference type="EMBL" id="TLH51157.1"/>
    </source>
</evidence>
<evidence type="ECO:0000259" key="2">
    <source>
        <dbReference type="Pfam" id="PF01370"/>
    </source>
</evidence>
<comment type="caution">
    <text evidence="3">The sequence shown here is derived from an EMBL/GenBank/DDBJ whole genome shotgun (WGS) entry which is preliminary data.</text>
</comment>
<dbReference type="EMBL" id="POTL01000001">
    <property type="protein sequence ID" value="TLH51157.1"/>
    <property type="molecule type" value="Genomic_DNA"/>
</dbReference>
<protein>
    <recommendedName>
        <fullName evidence="2">NAD-dependent epimerase/dehydratase domain-containing protein</fullName>
    </recommendedName>
</protein>
<organism evidence="3">
    <name type="scientific">Mycolicibacterium mucogenicum DSM 44124</name>
    <dbReference type="NCBI Taxonomy" id="1226753"/>
    <lineage>
        <taxon>Bacteria</taxon>
        <taxon>Bacillati</taxon>
        <taxon>Actinomycetota</taxon>
        <taxon>Actinomycetes</taxon>
        <taxon>Mycobacteriales</taxon>
        <taxon>Mycobacteriaceae</taxon>
        <taxon>Mycolicibacterium</taxon>
    </lineage>
</organism>
<dbReference type="PANTHER" id="PTHR43000">
    <property type="entry name" value="DTDP-D-GLUCOSE 4,6-DEHYDRATASE-RELATED"/>
    <property type="match status" value="1"/>
</dbReference>
<evidence type="ECO:0000256" key="1">
    <source>
        <dbReference type="ARBA" id="ARBA00007637"/>
    </source>
</evidence>
<accession>A0A8H2J8C8</accession>
<reference evidence="3" key="1">
    <citation type="submission" date="2018-01" db="EMBL/GenBank/DDBJ databases">
        <title>Comparative genomics of Mycobacterium mucogenicum and Mycobacterium neoaurum clade members emphasizing tRNA and non-coding RNA.</title>
        <authorList>
            <person name="Behra P.R.K."/>
            <person name="Pettersson B.M.F."/>
            <person name="Das S."/>
            <person name="Dasgupta S."/>
            <person name="Kirsebom L.A."/>
        </authorList>
    </citation>
    <scope>NUCLEOTIDE SEQUENCE</scope>
    <source>
        <strain evidence="3">DSM 44124</strain>
    </source>
</reference>
<dbReference type="InterPro" id="IPR036291">
    <property type="entry name" value="NAD(P)-bd_dom_sf"/>
</dbReference>
<name>A0A8H2J8C8_MYCMU</name>
<dbReference type="Gene3D" id="3.40.50.720">
    <property type="entry name" value="NAD(P)-binding Rossmann-like Domain"/>
    <property type="match status" value="1"/>
</dbReference>
<dbReference type="InterPro" id="IPR001509">
    <property type="entry name" value="Epimerase_deHydtase"/>
</dbReference>
<feature type="domain" description="NAD-dependent epimerase/dehydratase" evidence="2">
    <location>
        <begin position="39"/>
        <end position="257"/>
    </location>
</feature>
<dbReference type="Pfam" id="PF01370">
    <property type="entry name" value="Epimerase"/>
    <property type="match status" value="1"/>
</dbReference>
<sequence>MHKNGQGGHGVLTTGTEPIKVRRKALDGVCRSRGTTLKILVVGAGLLGSGIANRFIQQGDSVTALAPHPNLLLDHAVDFVHGRVELGFRLEELLDCVDVVVDAASSYVPATVQESPATALASSVGVSSWLAEQAVAAHVGCFIYLSSGGTVYGEGSAAHRESECPDPISSYGAMKVASEYAVAAITRGTATRTVSLRVANAYGPGQNLSRPQGIIGVAWRNHLGASPTTLYAAKSTVRDFVYVDDVGDLCISAAQSEFRGALNCGSGLPVTLNEVLGAMSDVAGAELLIEHQRARSFDVPRSVLDIGLARSLGWEPRVSLREGLERTWKWISTHPG</sequence>
<proteinExistence type="inferred from homology"/>
<gene>
    <name evidence="3" type="ORF">C1S78_01245</name>
</gene>
<dbReference type="AlphaFoldDB" id="A0A8H2J8C8"/>